<dbReference type="EMBL" id="GBRH01266536">
    <property type="protein sequence ID" value="JAD31359.1"/>
    <property type="molecule type" value="Transcribed_RNA"/>
</dbReference>
<proteinExistence type="predicted"/>
<organism evidence="2">
    <name type="scientific">Arundo donax</name>
    <name type="common">Giant reed</name>
    <name type="synonym">Donax arundinaceus</name>
    <dbReference type="NCBI Taxonomy" id="35708"/>
    <lineage>
        <taxon>Eukaryota</taxon>
        <taxon>Viridiplantae</taxon>
        <taxon>Streptophyta</taxon>
        <taxon>Embryophyta</taxon>
        <taxon>Tracheophyta</taxon>
        <taxon>Spermatophyta</taxon>
        <taxon>Magnoliopsida</taxon>
        <taxon>Liliopsida</taxon>
        <taxon>Poales</taxon>
        <taxon>Poaceae</taxon>
        <taxon>PACMAD clade</taxon>
        <taxon>Arundinoideae</taxon>
        <taxon>Arundineae</taxon>
        <taxon>Arundo</taxon>
    </lineage>
</organism>
<reference evidence="2" key="2">
    <citation type="journal article" date="2015" name="Data Brief">
        <title>Shoot transcriptome of the giant reed, Arundo donax.</title>
        <authorList>
            <person name="Barrero R.A."/>
            <person name="Guerrero F.D."/>
            <person name="Moolhuijzen P."/>
            <person name="Goolsby J.A."/>
            <person name="Tidwell J."/>
            <person name="Bellgard S.E."/>
            <person name="Bellgard M.I."/>
        </authorList>
    </citation>
    <scope>NUCLEOTIDE SEQUENCE</scope>
    <source>
        <tissue evidence="2">Shoot tissue taken approximately 20 cm above the soil surface</tissue>
    </source>
</reference>
<feature type="region of interest" description="Disordered" evidence="1">
    <location>
        <begin position="1"/>
        <end position="23"/>
    </location>
</feature>
<accession>A0A0A8YW36</accession>
<dbReference type="AlphaFoldDB" id="A0A0A8YW36"/>
<protein>
    <submittedName>
        <fullName evidence="2">Uncharacterized protein</fullName>
    </submittedName>
</protein>
<name>A0A0A8YW36_ARUDO</name>
<sequence length="23" mass="2782">MDTSTIQRPAHPRTQRTIHIRCY</sequence>
<feature type="compositionally biased region" description="Basic residues" evidence="1">
    <location>
        <begin position="10"/>
        <end position="23"/>
    </location>
</feature>
<reference evidence="2" key="1">
    <citation type="submission" date="2014-09" db="EMBL/GenBank/DDBJ databases">
        <authorList>
            <person name="Magalhaes I.L.F."/>
            <person name="Oliveira U."/>
            <person name="Santos F.R."/>
            <person name="Vidigal T.H.D.A."/>
            <person name="Brescovit A.D."/>
            <person name="Santos A.J."/>
        </authorList>
    </citation>
    <scope>NUCLEOTIDE SEQUENCE</scope>
    <source>
        <tissue evidence="2">Shoot tissue taken approximately 20 cm above the soil surface</tissue>
    </source>
</reference>
<evidence type="ECO:0000256" key="1">
    <source>
        <dbReference type="SAM" id="MobiDB-lite"/>
    </source>
</evidence>
<evidence type="ECO:0000313" key="2">
    <source>
        <dbReference type="EMBL" id="JAD31359.1"/>
    </source>
</evidence>